<reference evidence="3 4" key="1">
    <citation type="submission" date="2014-02" db="EMBL/GenBank/DDBJ databases">
        <title>Transposable element dynamics among asymbiotic and ectomycorrhizal Amanita fungi.</title>
        <authorList>
            <consortium name="DOE Joint Genome Institute"/>
            <person name="Hess J."/>
            <person name="Skrede I."/>
            <person name="Wolfe B."/>
            <person name="LaButti K."/>
            <person name="Ohm R.A."/>
            <person name="Grigoriev I.V."/>
            <person name="Pringle A."/>
        </authorList>
    </citation>
    <scope>NUCLEOTIDE SEQUENCE [LARGE SCALE GENOMIC DNA]</scope>
    <source>
        <strain evidence="3 4">SKay4041</strain>
    </source>
</reference>
<feature type="signal peptide" evidence="2">
    <location>
        <begin position="1"/>
        <end position="21"/>
    </location>
</feature>
<name>A0A2A9P0D6_9AGAR</name>
<feature type="region of interest" description="Disordered" evidence="1">
    <location>
        <begin position="70"/>
        <end position="91"/>
    </location>
</feature>
<evidence type="ECO:0000256" key="2">
    <source>
        <dbReference type="SAM" id="SignalP"/>
    </source>
</evidence>
<organism evidence="3 4">
    <name type="scientific">Amanita thiersii Skay4041</name>
    <dbReference type="NCBI Taxonomy" id="703135"/>
    <lineage>
        <taxon>Eukaryota</taxon>
        <taxon>Fungi</taxon>
        <taxon>Dikarya</taxon>
        <taxon>Basidiomycota</taxon>
        <taxon>Agaricomycotina</taxon>
        <taxon>Agaricomycetes</taxon>
        <taxon>Agaricomycetidae</taxon>
        <taxon>Agaricales</taxon>
        <taxon>Pluteineae</taxon>
        <taxon>Amanitaceae</taxon>
        <taxon>Amanita</taxon>
    </lineage>
</organism>
<keyword evidence="4" id="KW-1185">Reference proteome</keyword>
<evidence type="ECO:0000313" key="4">
    <source>
        <dbReference type="Proteomes" id="UP000242287"/>
    </source>
</evidence>
<proteinExistence type="predicted"/>
<dbReference type="EMBL" id="KZ301972">
    <property type="protein sequence ID" value="PFH53812.1"/>
    <property type="molecule type" value="Genomic_DNA"/>
</dbReference>
<feature type="chain" id="PRO_5012202623" evidence="2">
    <location>
        <begin position="22"/>
        <end position="91"/>
    </location>
</feature>
<dbReference type="AlphaFoldDB" id="A0A2A9P0D6"/>
<evidence type="ECO:0000313" key="3">
    <source>
        <dbReference type="EMBL" id="PFH53812.1"/>
    </source>
</evidence>
<accession>A0A2A9P0D6</accession>
<protein>
    <submittedName>
        <fullName evidence="3">Uncharacterized protein</fullName>
    </submittedName>
</protein>
<evidence type="ECO:0000256" key="1">
    <source>
        <dbReference type="SAM" id="MobiDB-lite"/>
    </source>
</evidence>
<keyword evidence="2" id="KW-0732">Signal</keyword>
<sequence length="91" mass="9342">MRFALAKISSLVLFLNVVALASPANEPRKGLDCPSDSCVEDKPPCTKPSCDKPCLPPACAMAGTVDSGTGMATDKTVGGRGGRVGTSRNMD</sequence>
<dbReference type="Proteomes" id="UP000242287">
    <property type="component" value="Unassembled WGS sequence"/>
</dbReference>
<gene>
    <name evidence="3" type="ORF">AMATHDRAFT_1038</name>
</gene>